<dbReference type="Gene3D" id="2.170.130.10">
    <property type="entry name" value="TonB-dependent receptor, plug domain"/>
    <property type="match status" value="1"/>
</dbReference>
<dbReference type="InterPro" id="IPR012910">
    <property type="entry name" value="Plug_dom"/>
</dbReference>
<keyword evidence="3 8" id="KW-1134">Transmembrane beta strand</keyword>
<evidence type="ECO:0000256" key="10">
    <source>
        <dbReference type="SAM" id="MobiDB-lite"/>
    </source>
</evidence>
<feature type="signal peptide" evidence="11">
    <location>
        <begin position="1"/>
        <end position="22"/>
    </location>
</feature>
<keyword evidence="7 8" id="KW-0998">Cell outer membrane</keyword>
<dbReference type="PANTHER" id="PTHR30069:SF27">
    <property type="entry name" value="BLL4766 PROTEIN"/>
    <property type="match status" value="1"/>
</dbReference>
<name>A0A8J6N861_9BACT</name>
<feature type="chain" id="PRO_5035204930" evidence="11">
    <location>
        <begin position="23"/>
        <end position="663"/>
    </location>
</feature>
<organism evidence="14 15">
    <name type="scientific">Candidatus Desulfatifera sulfidica</name>
    <dbReference type="NCBI Taxonomy" id="2841691"/>
    <lineage>
        <taxon>Bacteria</taxon>
        <taxon>Pseudomonadati</taxon>
        <taxon>Thermodesulfobacteriota</taxon>
        <taxon>Desulfobulbia</taxon>
        <taxon>Desulfobulbales</taxon>
        <taxon>Desulfobulbaceae</taxon>
        <taxon>Candidatus Desulfatifera</taxon>
    </lineage>
</organism>
<keyword evidence="11" id="KW-0732">Signal</keyword>
<evidence type="ECO:0000256" key="7">
    <source>
        <dbReference type="ARBA" id="ARBA00023237"/>
    </source>
</evidence>
<dbReference type="GO" id="GO:0044718">
    <property type="term" value="P:siderophore transmembrane transport"/>
    <property type="evidence" value="ECO:0007669"/>
    <property type="project" value="TreeGrafter"/>
</dbReference>
<dbReference type="InterPro" id="IPR000531">
    <property type="entry name" value="Beta-barrel_TonB"/>
</dbReference>
<dbReference type="Pfam" id="PF00593">
    <property type="entry name" value="TonB_dep_Rec_b-barrel"/>
    <property type="match status" value="1"/>
</dbReference>
<dbReference type="InterPro" id="IPR039426">
    <property type="entry name" value="TonB-dep_rcpt-like"/>
</dbReference>
<keyword evidence="2 8" id="KW-0813">Transport</keyword>
<evidence type="ECO:0000256" key="11">
    <source>
        <dbReference type="SAM" id="SignalP"/>
    </source>
</evidence>
<dbReference type="PANTHER" id="PTHR30069">
    <property type="entry name" value="TONB-DEPENDENT OUTER MEMBRANE RECEPTOR"/>
    <property type="match status" value="1"/>
</dbReference>
<dbReference type="Pfam" id="PF07715">
    <property type="entry name" value="Plug"/>
    <property type="match status" value="1"/>
</dbReference>
<comment type="subcellular location">
    <subcellularLocation>
        <location evidence="1 8">Cell outer membrane</location>
        <topology evidence="1 8">Multi-pass membrane protein</topology>
    </subcellularLocation>
</comment>
<dbReference type="AlphaFoldDB" id="A0A8J6N861"/>
<feature type="domain" description="TonB-dependent receptor-like beta-barrel" evidence="12">
    <location>
        <begin position="260"/>
        <end position="627"/>
    </location>
</feature>
<dbReference type="Gene3D" id="2.40.170.20">
    <property type="entry name" value="TonB-dependent receptor, beta-barrel domain"/>
    <property type="match status" value="1"/>
</dbReference>
<evidence type="ECO:0000256" key="3">
    <source>
        <dbReference type="ARBA" id="ARBA00022452"/>
    </source>
</evidence>
<evidence type="ECO:0000256" key="4">
    <source>
        <dbReference type="ARBA" id="ARBA00022692"/>
    </source>
</evidence>
<feature type="region of interest" description="Disordered" evidence="10">
    <location>
        <begin position="256"/>
        <end position="275"/>
    </location>
</feature>
<evidence type="ECO:0000256" key="1">
    <source>
        <dbReference type="ARBA" id="ARBA00004571"/>
    </source>
</evidence>
<keyword evidence="14" id="KW-0675">Receptor</keyword>
<dbReference type="EMBL" id="JACNLK010000007">
    <property type="protein sequence ID" value="MBC8207615.1"/>
    <property type="molecule type" value="Genomic_DNA"/>
</dbReference>
<protein>
    <submittedName>
        <fullName evidence="14">TonB-dependent receptor</fullName>
    </submittedName>
</protein>
<proteinExistence type="inferred from homology"/>
<evidence type="ECO:0000256" key="2">
    <source>
        <dbReference type="ARBA" id="ARBA00022448"/>
    </source>
</evidence>
<evidence type="ECO:0000256" key="6">
    <source>
        <dbReference type="ARBA" id="ARBA00023136"/>
    </source>
</evidence>
<reference evidence="14 15" key="1">
    <citation type="submission" date="2020-08" db="EMBL/GenBank/DDBJ databases">
        <title>Bridging the membrane lipid divide: bacteria of the FCB group superphylum have the potential to synthesize archaeal ether lipids.</title>
        <authorList>
            <person name="Villanueva L."/>
            <person name="Von Meijenfeldt F.A.B."/>
            <person name="Westbye A.B."/>
            <person name="Yadav S."/>
            <person name="Hopmans E.C."/>
            <person name="Dutilh B.E."/>
            <person name="Sinninghe Damste J.S."/>
        </authorList>
    </citation>
    <scope>NUCLEOTIDE SEQUENCE [LARGE SCALE GENOMIC DNA]</scope>
    <source>
        <strain evidence="14">NIOZ-UU81</strain>
    </source>
</reference>
<feature type="domain" description="TonB-dependent receptor plug" evidence="13">
    <location>
        <begin position="50"/>
        <end position="157"/>
    </location>
</feature>
<dbReference type="CDD" id="cd01347">
    <property type="entry name" value="ligand_gated_channel"/>
    <property type="match status" value="1"/>
</dbReference>
<evidence type="ECO:0000259" key="13">
    <source>
        <dbReference type="Pfam" id="PF07715"/>
    </source>
</evidence>
<dbReference type="GO" id="GO:0009279">
    <property type="term" value="C:cell outer membrane"/>
    <property type="evidence" value="ECO:0007669"/>
    <property type="project" value="UniProtKB-SubCell"/>
</dbReference>
<dbReference type="InterPro" id="IPR036942">
    <property type="entry name" value="Beta-barrel_TonB_sf"/>
</dbReference>
<dbReference type="Proteomes" id="UP000599024">
    <property type="component" value="Unassembled WGS sequence"/>
</dbReference>
<evidence type="ECO:0000256" key="8">
    <source>
        <dbReference type="PROSITE-ProRule" id="PRU01360"/>
    </source>
</evidence>
<keyword evidence="5 9" id="KW-0798">TonB box</keyword>
<gene>
    <name evidence="14" type="ORF">H8E79_00390</name>
</gene>
<evidence type="ECO:0000259" key="12">
    <source>
        <dbReference type="Pfam" id="PF00593"/>
    </source>
</evidence>
<evidence type="ECO:0000313" key="14">
    <source>
        <dbReference type="EMBL" id="MBC8207615.1"/>
    </source>
</evidence>
<evidence type="ECO:0000256" key="9">
    <source>
        <dbReference type="RuleBase" id="RU003357"/>
    </source>
</evidence>
<evidence type="ECO:0000313" key="15">
    <source>
        <dbReference type="Proteomes" id="UP000599024"/>
    </source>
</evidence>
<keyword evidence="6 8" id="KW-0472">Membrane</keyword>
<dbReference type="PROSITE" id="PS52016">
    <property type="entry name" value="TONB_DEPENDENT_REC_3"/>
    <property type="match status" value="1"/>
</dbReference>
<comment type="similarity">
    <text evidence="8 9">Belongs to the TonB-dependent receptor family.</text>
</comment>
<evidence type="ECO:0000256" key="5">
    <source>
        <dbReference type="ARBA" id="ARBA00023077"/>
    </source>
</evidence>
<sequence length="663" mass="73482">MQKKTYLAMLALSLALPVASFATDELPAEAPQLMDEVVVTAGRVEQSAARIPAQVTIVTAEQIQESGAQSVPDVLRSLAGVFVSDLNGNGTNQTVDMGGFGESASRHVAVLVDGRRLNPIDLGSVRWSTIALDQIAQIEILHGSGAVLYGDNAMGGVINIITKEAEASSYLAGELSRGSHGASKEKVKGNVQYKRGRAYLEYDHQDTDGYRDRSASDRESVFGKISYDIDPQTYVWADLSVSSVSYQLPGALTEAQMEADRTQAGNPADEGSDDSVSFSLGMKRTVGDGGELSVNLSRQQEDRDSDMASWFSFMTIDTETSSFNTQYSLAGALANLDNHLVMGLDYYDVDYGAWSGAFKGAQTNRFDHQKRSTGLYIKDDLMLTKDILLSAGARYEMPKMELQSDVGSITRAEMDESEWAWDLGAAYLFENGSKIYGRLYRSFRYPAVDEFTNVSSGAVNGDLRQETALGYEAGVHMAAGNNASVDFRLYEMRLDDEIAWMGDWMTGQNENLDETRHVGAELSARYQPLNVLELYGSVTYTKAEFTSGIYDGNEIPLIPHWKTTAGIRYIPRDDLQLGLIYNHVGKRYFGGDADNVLNKFPEHQTVDLSLTYQYSEQVELYVNGTNIFNEEYSDYGWYSNWSSEYNYYPMPEAVYWAGIRVRF</sequence>
<keyword evidence="4 8" id="KW-0812">Transmembrane</keyword>
<comment type="caution">
    <text evidence="14">The sequence shown here is derived from an EMBL/GenBank/DDBJ whole genome shotgun (WGS) entry which is preliminary data.</text>
</comment>
<dbReference type="GO" id="GO:0015344">
    <property type="term" value="F:siderophore uptake transmembrane transporter activity"/>
    <property type="evidence" value="ECO:0007669"/>
    <property type="project" value="TreeGrafter"/>
</dbReference>
<dbReference type="SUPFAM" id="SSF56935">
    <property type="entry name" value="Porins"/>
    <property type="match status" value="1"/>
</dbReference>
<accession>A0A8J6N861</accession>
<dbReference type="InterPro" id="IPR037066">
    <property type="entry name" value="Plug_dom_sf"/>
</dbReference>